<dbReference type="GO" id="GO:0005886">
    <property type="term" value="C:plasma membrane"/>
    <property type="evidence" value="ECO:0007669"/>
    <property type="project" value="TreeGrafter"/>
</dbReference>
<dbReference type="InterPro" id="IPR050480">
    <property type="entry name" value="CysZ-like"/>
</dbReference>
<comment type="subcellular location">
    <subcellularLocation>
        <location evidence="1">Membrane</location>
        <topology evidence="1">Multi-pass membrane protein</topology>
    </subcellularLocation>
</comment>
<dbReference type="PANTHER" id="PTHR37468:SF1">
    <property type="entry name" value="SULFATE TRANSPORTER CYSZ"/>
    <property type="match status" value="1"/>
</dbReference>
<evidence type="ECO:0000256" key="2">
    <source>
        <dbReference type="ARBA" id="ARBA00022448"/>
    </source>
</evidence>
<feature type="transmembrane region" description="Helical" evidence="10">
    <location>
        <begin position="27"/>
        <end position="50"/>
    </location>
</feature>
<evidence type="ECO:0000313" key="11">
    <source>
        <dbReference type="EMBL" id="OBY64289.1"/>
    </source>
</evidence>
<comment type="caution">
    <text evidence="11">The sequence shown here is derived from an EMBL/GenBank/DDBJ whole genome shotgun (WGS) entry which is preliminary data.</text>
</comment>
<feature type="transmembrane region" description="Helical" evidence="10">
    <location>
        <begin position="210"/>
        <end position="234"/>
    </location>
</feature>
<evidence type="ECO:0000256" key="7">
    <source>
        <dbReference type="ARBA" id="ARBA00022989"/>
    </source>
</evidence>
<feature type="transmembrane region" description="Helical" evidence="10">
    <location>
        <begin position="145"/>
        <end position="175"/>
    </location>
</feature>
<protein>
    <submittedName>
        <fullName evidence="11">Coproporphyrinogen III oxidase</fullName>
    </submittedName>
</protein>
<dbReference type="Proteomes" id="UP000092584">
    <property type="component" value="Unassembled WGS sequence"/>
</dbReference>
<keyword evidence="8" id="KW-0764">Sulfate transport</keyword>
<dbReference type="InterPro" id="IPR059112">
    <property type="entry name" value="CysZ/EI24"/>
</dbReference>
<gene>
    <name evidence="11" type="ORF">LPB3_07815</name>
</gene>
<dbReference type="GO" id="GO:0019344">
    <property type="term" value="P:cysteine biosynthetic process"/>
    <property type="evidence" value="ECO:0007669"/>
    <property type="project" value="TreeGrafter"/>
</dbReference>
<dbReference type="GO" id="GO:0009675">
    <property type="term" value="F:high-affinity sulfate:proton symporter activity"/>
    <property type="evidence" value="ECO:0007669"/>
    <property type="project" value="TreeGrafter"/>
</dbReference>
<keyword evidence="4" id="KW-0997">Cell inner membrane</keyword>
<proteinExistence type="predicted"/>
<evidence type="ECO:0000256" key="4">
    <source>
        <dbReference type="ARBA" id="ARBA00022519"/>
    </source>
</evidence>
<dbReference type="STRING" id="1774273.LPB03_04680"/>
<evidence type="ECO:0000256" key="1">
    <source>
        <dbReference type="ARBA" id="ARBA00004141"/>
    </source>
</evidence>
<evidence type="ECO:0000256" key="9">
    <source>
        <dbReference type="ARBA" id="ARBA00023136"/>
    </source>
</evidence>
<evidence type="ECO:0000256" key="8">
    <source>
        <dbReference type="ARBA" id="ARBA00023032"/>
    </source>
</evidence>
<keyword evidence="9 10" id="KW-0472">Membrane</keyword>
<dbReference type="GO" id="GO:0000103">
    <property type="term" value="P:sulfate assimilation"/>
    <property type="evidence" value="ECO:0007669"/>
    <property type="project" value="TreeGrafter"/>
</dbReference>
<name>A0A1B8TXR8_9FLAO</name>
<keyword evidence="3" id="KW-1003">Cell membrane</keyword>
<dbReference type="EMBL" id="LSFM01000022">
    <property type="protein sequence ID" value="OBY64289.1"/>
    <property type="molecule type" value="Genomic_DNA"/>
</dbReference>
<evidence type="ECO:0000256" key="6">
    <source>
        <dbReference type="ARBA" id="ARBA00022692"/>
    </source>
</evidence>
<feature type="transmembrane region" description="Helical" evidence="10">
    <location>
        <begin position="70"/>
        <end position="90"/>
    </location>
</feature>
<dbReference type="Pfam" id="PF07264">
    <property type="entry name" value="EI24"/>
    <property type="match status" value="1"/>
</dbReference>
<dbReference type="RefSeq" id="WP_065319039.1">
    <property type="nucleotide sequence ID" value="NZ_CP017477.1"/>
</dbReference>
<accession>A0A1B8TXR8</accession>
<keyword evidence="5" id="KW-0028">Amino-acid biosynthesis</keyword>
<keyword evidence="7 10" id="KW-1133">Transmembrane helix</keyword>
<evidence type="ECO:0000313" key="12">
    <source>
        <dbReference type="Proteomes" id="UP000092584"/>
    </source>
</evidence>
<evidence type="ECO:0000256" key="5">
    <source>
        <dbReference type="ARBA" id="ARBA00022605"/>
    </source>
</evidence>
<reference evidence="12" key="1">
    <citation type="submission" date="2016-02" db="EMBL/GenBank/DDBJ databases">
        <authorList>
            <person name="Shin S.-K."/>
            <person name="Yi H."/>
            <person name="Kim E."/>
        </authorList>
    </citation>
    <scope>NUCLEOTIDE SEQUENCE [LARGE SCALE GENOMIC DNA]</scope>
    <source>
        <strain evidence="12">LPB0003</strain>
    </source>
</reference>
<evidence type="ECO:0000256" key="10">
    <source>
        <dbReference type="SAM" id="Phobius"/>
    </source>
</evidence>
<evidence type="ECO:0000256" key="3">
    <source>
        <dbReference type="ARBA" id="ARBA00022475"/>
    </source>
</evidence>
<sequence length="252" mass="28758">MIKNIVLGIKEYTGAFALISELKLWKYFIVPILISILTAVLIGVEVYVLYDNVGGVIAKLWIWDWGKEGFTAISNFVGGIIVLVIGLILYKHIIMAFSAPFMSPVSEKIEHHYYGETKHLHRKTSNTEQLIRGIRINVRNLIRELLFTFPILLLKFIPIVNIFSTILLFIVQAYYAGFGNMDYTLERHLNYKESINFVRKNKGFAIGNGIVFMLFLLIPVIGIIIVLPLSVTAASKKTVKLMHNKHEIVYEK</sequence>
<keyword evidence="12" id="KW-1185">Reference proteome</keyword>
<dbReference type="OrthoDB" id="9787566at2"/>
<keyword evidence="2" id="KW-0813">Transport</keyword>
<organism evidence="11 12">
    <name type="scientific">Polaribacter vadi</name>
    <dbReference type="NCBI Taxonomy" id="1774273"/>
    <lineage>
        <taxon>Bacteria</taxon>
        <taxon>Pseudomonadati</taxon>
        <taxon>Bacteroidota</taxon>
        <taxon>Flavobacteriia</taxon>
        <taxon>Flavobacteriales</taxon>
        <taxon>Flavobacteriaceae</taxon>
    </lineage>
</organism>
<dbReference type="KEGG" id="pob:LPB03_04680"/>
<dbReference type="AlphaFoldDB" id="A0A1B8TXR8"/>
<dbReference type="PANTHER" id="PTHR37468">
    <property type="entry name" value="SULFATE TRANSPORTER CYSZ"/>
    <property type="match status" value="1"/>
</dbReference>
<keyword evidence="6 10" id="KW-0812">Transmembrane</keyword>